<sequence>MSMLCLRTITRSTIGLLALTASVASVAYDECAGALIADNYSGSYSDVTTLSAVKLAFGESKKDEENSIEAKTPIKGVMASFDAKAAKSSADSYFNNSSLKWDKNRLESVATQKLSESAVEAYKACRSTLPTSGVRVIVFDASEGTATVSVTWLSPPGAPTGVKGDVALVGGKLNEMFPTYWNTGEKVTRIITRQKDKDLIVVANIGGFSAAQLVSQMPPPQPLEPLEPKKPAGIAIGSCKGEGGVKGVRMWGPPSEYCNDIHAWGRYDAQTQVVTEIGSCLGQGGVQGVRLYGPIDADCGGIAAWGKYTNPVIVTSTGISSCKGHGAILEAQNLWGPTGELCGGMTDPLWGKYDSGTKKE</sequence>
<evidence type="ECO:0000256" key="1">
    <source>
        <dbReference type="SAM" id="SignalP"/>
    </source>
</evidence>
<feature type="chain" id="PRO_5047142932" evidence="1">
    <location>
        <begin position="28"/>
        <end position="360"/>
    </location>
</feature>
<accession>A0ABV0DBR2</accession>
<organism evidence="2 3">
    <name type="scientific">Pseudomonas sichuanensis</name>
    <dbReference type="NCBI Taxonomy" id="2213015"/>
    <lineage>
        <taxon>Bacteria</taxon>
        <taxon>Pseudomonadati</taxon>
        <taxon>Pseudomonadota</taxon>
        <taxon>Gammaproteobacteria</taxon>
        <taxon>Pseudomonadales</taxon>
        <taxon>Pseudomonadaceae</taxon>
        <taxon>Pseudomonas</taxon>
    </lineage>
</organism>
<keyword evidence="3" id="KW-1185">Reference proteome</keyword>
<evidence type="ECO:0000313" key="2">
    <source>
        <dbReference type="EMBL" id="MEN8639209.1"/>
    </source>
</evidence>
<gene>
    <name evidence="2" type="ORF">ABFE88_06060</name>
</gene>
<proteinExistence type="predicted"/>
<keyword evidence="1" id="KW-0732">Signal</keyword>
<name>A0ABV0DBR2_9PSED</name>
<feature type="signal peptide" evidence="1">
    <location>
        <begin position="1"/>
        <end position="27"/>
    </location>
</feature>
<evidence type="ECO:0000313" key="3">
    <source>
        <dbReference type="Proteomes" id="UP001424532"/>
    </source>
</evidence>
<dbReference type="RefSeq" id="WP_347149284.1">
    <property type="nucleotide sequence ID" value="NZ_JBDLYL010000005.1"/>
</dbReference>
<protein>
    <submittedName>
        <fullName evidence="2">Uncharacterized protein</fullName>
    </submittedName>
</protein>
<comment type="caution">
    <text evidence="2">The sequence shown here is derived from an EMBL/GenBank/DDBJ whole genome shotgun (WGS) entry which is preliminary data.</text>
</comment>
<reference evidence="2 3" key="1">
    <citation type="submission" date="2024-05" db="EMBL/GenBank/DDBJ databases">
        <title>Sequence of Lycoming College course isolates.</title>
        <authorList>
            <person name="Reigle C.A."/>
            <person name="Newman J.D."/>
        </authorList>
    </citation>
    <scope>NUCLEOTIDE SEQUENCE [LARGE SCALE GENOMIC DNA]</scope>
    <source>
        <strain evidence="2 3">CAR-09</strain>
    </source>
</reference>
<dbReference type="Proteomes" id="UP001424532">
    <property type="component" value="Unassembled WGS sequence"/>
</dbReference>
<dbReference type="EMBL" id="JBDLYL010000005">
    <property type="protein sequence ID" value="MEN8639209.1"/>
    <property type="molecule type" value="Genomic_DNA"/>
</dbReference>